<dbReference type="PANTHER" id="PTHR11908">
    <property type="entry name" value="XANTHINE DEHYDROGENASE"/>
    <property type="match status" value="1"/>
</dbReference>
<dbReference type="RefSeq" id="WP_073456536.1">
    <property type="nucleotide sequence ID" value="NZ_FRAP01000005.1"/>
</dbReference>
<organism evidence="5 6">
    <name type="scientific">Pseudonocardia thermophila</name>
    <dbReference type="NCBI Taxonomy" id="1848"/>
    <lineage>
        <taxon>Bacteria</taxon>
        <taxon>Bacillati</taxon>
        <taxon>Actinomycetota</taxon>
        <taxon>Actinomycetes</taxon>
        <taxon>Pseudonocardiales</taxon>
        <taxon>Pseudonocardiaceae</taxon>
        <taxon>Pseudonocardia</taxon>
    </lineage>
</organism>
<feature type="domain" description="Aldehyde oxidase/xanthine dehydrogenase a/b hammerhead" evidence="4">
    <location>
        <begin position="37"/>
        <end position="147"/>
    </location>
</feature>
<reference evidence="5 6" key="1">
    <citation type="submission" date="2016-11" db="EMBL/GenBank/DDBJ databases">
        <authorList>
            <person name="Jaros S."/>
            <person name="Januszkiewicz K."/>
            <person name="Wedrychowicz H."/>
        </authorList>
    </citation>
    <scope>NUCLEOTIDE SEQUENCE [LARGE SCALE GENOMIC DNA]</scope>
    <source>
        <strain evidence="5 6">DSM 43832</strain>
    </source>
</reference>
<dbReference type="Pfam" id="PF20256">
    <property type="entry name" value="MoCoBD_2"/>
    <property type="match status" value="1"/>
</dbReference>
<evidence type="ECO:0000313" key="6">
    <source>
        <dbReference type="Proteomes" id="UP000184363"/>
    </source>
</evidence>
<dbReference type="Pfam" id="PF01315">
    <property type="entry name" value="Ald_Xan_dh_C"/>
    <property type="match status" value="1"/>
</dbReference>
<dbReference type="GO" id="GO:0016491">
    <property type="term" value="F:oxidoreductase activity"/>
    <property type="evidence" value="ECO:0007669"/>
    <property type="project" value="UniProtKB-KW"/>
</dbReference>
<dbReference type="SUPFAM" id="SSF54665">
    <property type="entry name" value="CO dehydrogenase molybdoprotein N-domain-like"/>
    <property type="match status" value="1"/>
</dbReference>
<dbReference type="InterPro" id="IPR000674">
    <property type="entry name" value="Ald_Oxase/Xan_DH_a/b"/>
</dbReference>
<dbReference type="STRING" id="1848.SAMN05443637_105222"/>
<dbReference type="PANTHER" id="PTHR11908:SF132">
    <property type="entry name" value="ALDEHYDE OXIDASE 1-RELATED"/>
    <property type="match status" value="1"/>
</dbReference>
<evidence type="ECO:0000256" key="1">
    <source>
        <dbReference type="ARBA" id="ARBA00022505"/>
    </source>
</evidence>
<evidence type="ECO:0000256" key="2">
    <source>
        <dbReference type="ARBA" id="ARBA00023002"/>
    </source>
</evidence>
<dbReference type="AlphaFoldDB" id="A0A1M6RY91"/>
<dbReference type="Proteomes" id="UP000184363">
    <property type="component" value="Unassembled WGS sequence"/>
</dbReference>
<dbReference type="Pfam" id="PF02738">
    <property type="entry name" value="MoCoBD_1"/>
    <property type="match status" value="1"/>
</dbReference>
<feature type="region of interest" description="Disordered" evidence="3">
    <location>
        <begin position="1"/>
        <end position="22"/>
    </location>
</feature>
<dbReference type="InterPro" id="IPR037165">
    <property type="entry name" value="AldOxase/xan_DH_Mopterin-bd_sf"/>
</dbReference>
<evidence type="ECO:0000313" key="5">
    <source>
        <dbReference type="EMBL" id="SHK37421.1"/>
    </source>
</evidence>
<dbReference type="EMBL" id="FRAP01000005">
    <property type="protein sequence ID" value="SHK37421.1"/>
    <property type="molecule type" value="Genomic_DNA"/>
</dbReference>
<dbReference type="SMART" id="SM01008">
    <property type="entry name" value="Ald_Xan_dh_C"/>
    <property type="match status" value="1"/>
</dbReference>
<proteinExistence type="predicted"/>
<accession>A0A1M6RY91</accession>
<dbReference type="Gene3D" id="3.30.365.10">
    <property type="entry name" value="Aldehyde oxidase/xanthine dehydrogenase, molybdopterin binding domain"/>
    <property type="match status" value="4"/>
</dbReference>
<keyword evidence="2" id="KW-0560">Oxidoreductase</keyword>
<keyword evidence="6" id="KW-1185">Reference proteome</keyword>
<dbReference type="InterPro" id="IPR016208">
    <property type="entry name" value="Ald_Oxase/xanthine_DH-like"/>
</dbReference>
<keyword evidence="1" id="KW-0500">Molybdenum</keyword>
<evidence type="ECO:0000259" key="4">
    <source>
        <dbReference type="SMART" id="SM01008"/>
    </source>
</evidence>
<protein>
    <submittedName>
        <fullName evidence="5">CO or xanthine dehydrogenase, Mo-binding subunit</fullName>
    </submittedName>
</protein>
<dbReference type="OrthoDB" id="135295at2"/>
<sequence>MTATQDPARTTEEGPDRPAFTYIGKDRRRVEDPRLLVGRGGYIADMKLPGMLHAAILRSPVPHARIASIDVSAALEIPGVVAVFTGEDVKAHMDPCMNFGPATITQYPIAVDKVRYVGEAVAAVVAENRYIAEDGVDAIVVEYEELPVVSDPRAALEPDAPVLHEEHGSNLGYERTFEFGDITAALESADLVVEDELHWGRSAGMPMETTGAIARPGHNGVLEIYCNSLNFSYLQFLLAAALRIPSNKLKMQPVPAGGSFGSKFTAHKVPTLAGFLALRTGRPVCYLEDRLDHLMNSDHHGSDRYYKVRMGFTKDGLITGLDVDVVDDYGAYMQFGVGTHGNALSQAVGPYRFRDLRYRLRAAVTNKCQQGAYRGFGSEVHNWVLERLVEQGAAKLGIAPEEIRKRNFVLPEEFPYKIPGGNVYDSGNYPGVLEKALSMIDLEHWRKEKERLRREENRYIGIGIATTQERSVFSSTEFWFWFDEPPFPITSSPESATITIDPTGAFQLLLHCQAMWGNSPETVATTILAEEFGIEPESVNVSYADTSRALPGTGPGGSRFTVMVAGAVRGAARKLKKKLIDIAAHTLEVAPEDLELVAARVQVRGAPERSLGLPELAASAYFFALNLPPGMQSGLEESYTYDHPYTTLPSPDRSDLGVFYPIMGHACHIAVMEVDPDTGMTKFLDYVAVHDAGTVVNPKSLGGHVTGGAAQGLGSTLYEELAYDADGQFRSSTFLDYLVPTANEVPPFRIGHVETPSPYTEYGIKGGGEGGRMVTPSAVSAAIDDALREYGMHVRELPIKPADIVATVQAARAKG</sequence>
<gene>
    <name evidence="5" type="ORF">SAMN05443637_105222</name>
</gene>
<name>A0A1M6RY91_PSETH</name>
<evidence type="ECO:0000256" key="3">
    <source>
        <dbReference type="SAM" id="MobiDB-lite"/>
    </source>
</evidence>
<dbReference type="InterPro" id="IPR036856">
    <property type="entry name" value="Ald_Oxase/Xan_DH_a/b_sf"/>
</dbReference>
<dbReference type="SUPFAM" id="SSF56003">
    <property type="entry name" value="Molybdenum cofactor-binding domain"/>
    <property type="match status" value="1"/>
</dbReference>
<dbReference type="InterPro" id="IPR008274">
    <property type="entry name" value="AldOxase/xan_DH_MoCoBD1"/>
</dbReference>
<dbReference type="GO" id="GO:0005506">
    <property type="term" value="F:iron ion binding"/>
    <property type="evidence" value="ECO:0007669"/>
    <property type="project" value="InterPro"/>
</dbReference>
<dbReference type="InterPro" id="IPR046867">
    <property type="entry name" value="AldOxase/xan_DH_MoCoBD2"/>
</dbReference>
<dbReference type="Gene3D" id="3.90.1170.50">
    <property type="entry name" value="Aldehyde oxidase/xanthine dehydrogenase, a/b hammerhead"/>
    <property type="match status" value="1"/>
</dbReference>